<reference evidence="3 4" key="1">
    <citation type="submission" date="2021-05" db="EMBL/GenBank/DDBJ databases">
        <title>Genome Assembly of Synthetic Allotetraploid Brassica napus Reveals Homoeologous Exchanges between Subgenomes.</title>
        <authorList>
            <person name="Davis J.T."/>
        </authorList>
    </citation>
    <scope>NUCLEOTIDE SEQUENCE [LARGE SCALE GENOMIC DNA]</scope>
    <source>
        <strain evidence="4">cv. Da-Ae</strain>
        <tissue evidence="3">Seedling</tissue>
    </source>
</reference>
<feature type="non-terminal residue" evidence="3">
    <location>
        <position position="1"/>
    </location>
</feature>
<dbReference type="Pfam" id="PF00071">
    <property type="entry name" value="Ras"/>
    <property type="match status" value="1"/>
</dbReference>
<comment type="caution">
    <text evidence="3">The sequence shown here is derived from an EMBL/GenBank/DDBJ whole genome shotgun (WGS) entry which is preliminary data.</text>
</comment>
<dbReference type="SMART" id="SM00175">
    <property type="entry name" value="RAB"/>
    <property type="match status" value="1"/>
</dbReference>
<dbReference type="EMBL" id="JAGKQM010000009">
    <property type="protein sequence ID" value="KAH0913073.1"/>
    <property type="molecule type" value="Genomic_DNA"/>
</dbReference>
<keyword evidence="4" id="KW-1185">Reference proteome</keyword>
<dbReference type="PROSITE" id="PS51420">
    <property type="entry name" value="RHO"/>
    <property type="match status" value="1"/>
</dbReference>
<dbReference type="InterPro" id="IPR005225">
    <property type="entry name" value="Small_GTP-bd"/>
</dbReference>
<dbReference type="SMART" id="SM00173">
    <property type="entry name" value="RAS"/>
    <property type="match status" value="1"/>
</dbReference>
<dbReference type="PROSITE" id="PS51421">
    <property type="entry name" value="RAS"/>
    <property type="match status" value="1"/>
</dbReference>
<dbReference type="SMART" id="SM00176">
    <property type="entry name" value="RAN"/>
    <property type="match status" value="1"/>
</dbReference>
<evidence type="ECO:0000313" key="3">
    <source>
        <dbReference type="EMBL" id="KAH0913073.1"/>
    </source>
</evidence>
<name>A0ABQ8C911_BRANA</name>
<dbReference type="InterPro" id="IPR027417">
    <property type="entry name" value="P-loop_NTPase"/>
</dbReference>
<dbReference type="Proteomes" id="UP000824890">
    <property type="component" value="Unassembled WGS sequence"/>
</dbReference>
<dbReference type="CDD" id="cd01868">
    <property type="entry name" value="Rab11_like"/>
    <property type="match status" value="1"/>
</dbReference>
<dbReference type="InterPro" id="IPR001806">
    <property type="entry name" value="Small_GTPase"/>
</dbReference>
<evidence type="ECO:0000313" key="4">
    <source>
        <dbReference type="Proteomes" id="UP000824890"/>
    </source>
</evidence>
<gene>
    <name evidence="3" type="ORF">HID58_036394</name>
</gene>
<dbReference type="SMART" id="SM00174">
    <property type="entry name" value="RHO"/>
    <property type="match status" value="1"/>
</dbReference>
<dbReference type="SUPFAM" id="SSF52540">
    <property type="entry name" value="P-loop containing nucleoside triphosphate hydrolases"/>
    <property type="match status" value="1"/>
</dbReference>
<comment type="similarity">
    <text evidence="1">Belongs to the small GTPase superfamily. Rab family.</text>
</comment>
<accession>A0ABQ8C911</accession>
<sequence>IKLTVTDACERSTDQISAYNHNTITASHVNCYTIFSSYFKSQFVYTEASLSLSLNQSSKQIRETGEMAGYKVEDDYDYLFKVVLIGDSGVGKSNLLSRFTKNEFNLESKSTIGVEFATRTLKVDDKVVKAQIWDTAGQERYRAITSAYYRGAVGALLVYDTTRRATFENVDRWLKELKNHTDPNIVVMLVGNKSDLRHLLAVPTEDGKSYAEQESLCFMETSALEATYVEDAFAEVLTQIYRITSKKQVEAGEDANGSVPKGEKIERLEGRMIEEGPPAPKVLRMVYFVGAGFLCTFAINKWREMEKKSNLKQQEKNQQADGGGLLHQIPADSVQKAMK</sequence>
<organism evidence="3 4">
    <name type="scientific">Brassica napus</name>
    <name type="common">Rape</name>
    <dbReference type="NCBI Taxonomy" id="3708"/>
    <lineage>
        <taxon>Eukaryota</taxon>
        <taxon>Viridiplantae</taxon>
        <taxon>Streptophyta</taxon>
        <taxon>Embryophyta</taxon>
        <taxon>Tracheophyta</taxon>
        <taxon>Spermatophyta</taxon>
        <taxon>Magnoliopsida</taxon>
        <taxon>eudicotyledons</taxon>
        <taxon>Gunneridae</taxon>
        <taxon>Pentapetalae</taxon>
        <taxon>rosids</taxon>
        <taxon>malvids</taxon>
        <taxon>Brassicales</taxon>
        <taxon>Brassicaceae</taxon>
        <taxon>Brassiceae</taxon>
        <taxon>Brassica</taxon>
    </lineage>
</organism>
<protein>
    <submittedName>
        <fullName evidence="3">Uncharacterized protein</fullName>
    </submittedName>
</protein>
<dbReference type="PANTHER" id="PTHR47979">
    <property type="entry name" value="DRAB11-RELATED"/>
    <property type="match status" value="1"/>
</dbReference>
<proteinExistence type="inferred from homology"/>
<dbReference type="PROSITE" id="PS51419">
    <property type="entry name" value="RAB"/>
    <property type="match status" value="1"/>
</dbReference>
<feature type="region of interest" description="Disordered" evidence="2">
    <location>
        <begin position="309"/>
        <end position="339"/>
    </location>
</feature>
<dbReference type="Gene3D" id="3.40.50.300">
    <property type="entry name" value="P-loop containing nucleotide triphosphate hydrolases"/>
    <property type="match status" value="1"/>
</dbReference>
<evidence type="ECO:0000256" key="1">
    <source>
        <dbReference type="ARBA" id="ARBA00006270"/>
    </source>
</evidence>
<evidence type="ECO:0000256" key="2">
    <source>
        <dbReference type="SAM" id="MobiDB-lite"/>
    </source>
</evidence>
<dbReference type="NCBIfam" id="TIGR00231">
    <property type="entry name" value="small_GTP"/>
    <property type="match status" value="1"/>
</dbReference>
<dbReference type="PRINTS" id="PR00449">
    <property type="entry name" value="RASTRNSFRMNG"/>
</dbReference>
<dbReference type="InterPro" id="IPR050209">
    <property type="entry name" value="Rab_GTPases_membrane_traffic"/>
</dbReference>